<dbReference type="AlphaFoldDB" id="A0A6G0TLD8"/>
<evidence type="ECO:0000313" key="3">
    <source>
        <dbReference type="Proteomes" id="UP000475862"/>
    </source>
</evidence>
<accession>A0A6G0TLD8</accession>
<dbReference type="EMBL" id="VYZN01000027">
    <property type="protein sequence ID" value="KAE9534918.1"/>
    <property type="molecule type" value="Genomic_DNA"/>
</dbReference>
<keyword evidence="1" id="KW-0812">Transmembrane</keyword>
<dbReference type="Proteomes" id="UP000475862">
    <property type="component" value="Unassembled WGS sequence"/>
</dbReference>
<evidence type="ECO:0000313" key="2">
    <source>
        <dbReference type="EMBL" id="KAE9534918.1"/>
    </source>
</evidence>
<gene>
    <name evidence="2" type="ORF">AGLY_008210</name>
</gene>
<keyword evidence="1" id="KW-1133">Transmembrane helix</keyword>
<protein>
    <submittedName>
        <fullName evidence="2">Uncharacterized protein</fullName>
    </submittedName>
</protein>
<sequence>MRFLIIQIFTKSVEIAKICNVTITIYPQTVLNICYYSKSISRRYLKITPLKNHLSFWVKKFNTKFSISFLSNNYRANSKRHYRKNIFENFTSYLDWDFLHMINFQNISFILISNFYETCQNCENLQLKHLTRNFPISLPSNNYKENSSITIEKNVFEILVCSSFFFFFVNVDKIFLYIDTSFFLLVFEILILTKFIKIMNICKLCCS</sequence>
<keyword evidence="3" id="KW-1185">Reference proteome</keyword>
<name>A0A6G0TLD8_APHGL</name>
<organism evidence="2 3">
    <name type="scientific">Aphis glycines</name>
    <name type="common">Soybean aphid</name>
    <dbReference type="NCBI Taxonomy" id="307491"/>
    <lineage>
        <taxon>Eukaryota</taxon>
        <taxon>Metazoa</taxon>
        <taxon>Ecdysozoa</taxon>
        <taxon>Arthropoda</taxon>
        <taxon>Hexapoda</taxon>
        <taxon>Insecta</taxon>
        <taxon>Pterygota</taxon>
        <taxon>Neoptera</taxon>
        <taxon>Paraneoptera</taxon>
        <taxon>Hemiptera</taxon>
        <taxon>Sternorrhyncha</taxon>
        <taxon>Aphidomorpha</taxon>
        <taxon>Aphidoidea</taxon>
        <taxon>Aphididae</taxon>
        <taxon>Aphidini</taxon>
        <taxon>Aphis</taxon>
        <taxon>Aphis</taxon>
    </lineage>
</organism>
<evidence type="ECO:0000256" key="1">
    <source>
        <dbReference type="SAM" id="Phobius"/>
    </source>
</evidence>
<proteinExistence type="predicted"/>
<feature type="transmembrane region" description="Helical" evidence="1">
    <location>
        <begin position="174"/>
        <end position="193"/>
    </location>
</feature>
<comment type="caution">
    <text evidence="2">The sequence shown here is derived from an EMBL/GenBank/DDBJ whole genome shotgun (WGS) entry which is preliminary data.</text>
</comment>
<keyword evidence="1" id="KW-0472">Membrane</keyword>
<reference evidence="2 3" key="1">
    <citation type="submission" date="2019-08" db="EMBL/GenBank/DDBJ databases">
        <title>The genome of the soybean aphid Biotype 1, its phylome, world population structure and adaptation to the North American continent.</title>
        <authorList>
            <person name="Giordano R."/>
            <person name="Donthu R.K."/>
            <person name="Hernandez A.G."/>
            <person name="Wright C.L."/>
            <person name="Zimin A.V."/>
        </authorList>
    </citation>
    <scope>NUCLEOTIDE SEQUENCE [LARGE SCALE GENOMIC DNA]</scope>
    <source>
        <tissue evidence="2">Whole aphids</tissue>
    </source>
</reference>